<dbReference type="EMBL" id="BARS01028208">
    <property type="protein sequence ID" value="GAG05751.1"/>
    <property type="molecule type" value="Genomic_DNA"/>
</dbReference>
<organism evidence="1">
    <name type="scientific">marine sediment metagenome</name>
    <dbReference type="NCBI Taxonomy" id="412755"/>
    <lineage>
        <taxon>unclassified sequences</taxon>
        <taxon>metagenomes</taxon>
        <taxon>ecological metagenomes</taxon>
    </lineage>
</organism>
<comment type="caution">
    <text evidence="1">The sequence shown here is derived from an EMBL/GenBank/DDBJ whole genome shotgun (WGS) entry which is preliminary data.</text>
</comment>
<sequence length="67" mass="7974">MSDMLLNISPEYLYFHGKEPKKVSDIHQPYFLVFCPKNRDADTARKDLIKKWEDNKSEENTLSKIEK</sequence>
<protein>
    <submittedName>
        <fullName evidence="1">Uncharacterized protein</fullName>
    </submittedName>
</protein>
<feature type="non-terminal residue" evidence="1">
    <location>
        <position position="67"/>
    </location>
</feature>
<proteinExistence type="predicted"/>
<name>X0VZ43_9ZZZZ</name>
<accession>X0VZ43</accession>
<gene>
    <name evidence="1" type="ORF">S01H1_44230</name>
</gene>
<reference evidence="1" key="1">
    <citation type="journal article" date="2014" name="Front. Microbiol.">
        <title>High frequency of phylogenetically diverse reductive dehalogenase-homologous genes in deep subseafloor sedimentary metagenomes.</title>
        <authorList>
            <person name="Kawai M."/>
            <person name="Futagami T."/>
            <person name="Toyoda A."/>
            <person name="Takaki Y."/>
            <person name="Nishi S."/>
            <person name="Hori S."/>
            <person name="Arai W."/>
            <person name="Tsubouchi T."/>
            <person name="Morono Y."/>
            <person name="Uchiyama I."/>
            <person name="Ito T."/>
            <person name="Fujiyama A."/>
            <person name="Inagaki F."/>
            <person name="Takami H."/>
        </authorList>
    </citation>
    <scope>NUCLEOTIDE SEQUENCE</scope>
    <source>
        <strain evidence="1">Expedition CK06-06</strain>
    </source>
</reference>
<dbReference type="AlphaFoldDB" id="X0VZ43"/>
<evidence type="ECO:0000313" key="1">
    <source>
        <dbReference type="EMBL" id="GAG05751.1"/>
    </source>
</evidence>